<evidence type="ECO:0000256" key="6">
    <source>
        <dbReference type="SAM" id="MobiDB-lite"/>
    </source>
</evidence>
<evidence type="ECO:0000256" key="4">
    <source>
        <dbReference type="ARBA" id="ARBA00022777"/>
    </source>
</evidence>
<dbReference type="Pfam" id="PF00069">
    <property type="entry name" value="Pkinase"/>
    <property type="match status" value="1"/>
</dbReference>
<keyword evidence="2" id="KW-0808">Transferase</keyword>
<feature type="non-terminal residue" evidence="8">
    <location>
        <position position="1"/>
    </location>
</feature>
<dbReference type="GO" id="GO:0004674">
    <property type="term" value="F:protein serine/threonine kinase activity"/>
    <property type="evidence" value="ECO:0007669"/>
    <property type="project" value="UniProtKB-KW"/>
</dbReference>
<feature type="compositionally biased region" description="Acidic residues" evidence="6">
    <location>
        <begin position="80"/>
        <end position="90"/>
    </location>
</feature>
<dbReference type="AlphaFoldDB" id="A0A367KSQ3"/>
<evidence type="ECO:0000313" key="8">
    <source>
        <dbReference type="EMBL" id="RCI04882.1"/>
    </source>
</evidence>
<evidence type="ECO:0000256" key="1">
    <source>
        <dbReference type="ARBA" id="ARBA00022527"/>
    </source>
</evidence>
<feature type="compositionally biased region" description="Polar residues" evidence="6">
    <location>
        <begin position="482"/>
        <end position="493"/>
    </location>
</feature>
<dbReference type="PANTHER" id="PTHR24350">
    <property type="entry name" value="SERINE/THREONINE-PROTEIN KINASE IAL-RELATED"/>
    <property type="match status" value="1"/>
</dbReference>
<reference evidence="8 9" key="1">
    <citation type="journal article" date="2018" name="G3 (Bethesda)">
        <title>Phylogenetic and Phylogenomic Definition of Rhizopus Species.</title>
        <authorList>
            <person name="Gryganskyi A.P."/>
            <person name="Golan J."/>
            <person name="Dolatabadi S."/>
            <person name="Mondo S."/>
            <person name="Robb S."/>
            <person name="Idnurm A."/>
            <person name="Muszewska A."/>
            <person name="Steczkiewicz K."/>
            <person name="Masonjones S."/>
            <person name="Liao H.L."/>
            <person name="Gajdeczka M.T."/>
            <person name="Anike F."/>
            <person name="Vuek A."/>
            <person name="Anishchenko I.M."/>
            <person name="Voigt K."/>
            <person name="de Hoog G.S."/>
            <person name="Smith M.E."/>
            <person name="Heitman J."/>
            <person name="Vilgalys R."/>
            <person name="Stajich J.E."/>
        </authorList>
    </citation>
    <scope>NUCLEOTIDE SEQUENCE [LARGE SCALE GENOMIC DNA]</scope>
    <source>
        <strain evidence="8 9">LSU 92-RS-03</strain>
    </source>
</reference>
<sequence>TDIWSLGVILYTLIAGEYPFDDDSEVMTQRKIVQVDYEMPFYFSSDLSSLVTNMLQFNPCDRITFDAIETHPWVVRLDNASDDEDDEEEACLTPSSSTTTHQSASDADSIFSQHENTIAFDDGMTSTDFQLSPDLKFSPQVRSSLGISKQQHKSPRFSAPTLNRRSNNATNQPASPLLQSSFRSSLPSSFYQQSLHHETLNMTPIEQRLFAALTAAGFDRDALIKMQTGECDTSSTLWHLLLENMSQQHQKPISNVSDAFAFAVQARQPLMESTSSLDLDAKKAVDQGTQTLDENEPIQLPEYIQPYPKPAVNAQHKIQTIGFGSHQPEKQSGRSLSNCSTISSPIASPSSYRNFDTPMVDHTTTDSLETNVMSPPIYRTGSQKYRRRVLQLSDPPVCELDQLTYNGTTSTVPQHTNQNTGTTCSYRMKAPSSLGVHVPPTALTSATRLATDTFSILTAESSEPQEVDMCQKRYSLLYNSHRQQKPPVQSNAPPLSPSPEKFTKEKSEPLSDFSSDSSSEEEESNIIIDNKPLTSPHPPQQMNGSRLRSSRFEFTPRSRLSAYGMQEQRGASFGTKAIIEEEEEEEE</sequence>
<proteinExistence type="predicted"/>
<feature type="region of interest" description="Disordered" evidence="6">
    <location>
        <begin position="482"/>
        <end position="587"/>
    </location>
</feature>
<evidence type="ECO:0000256" key="3">
    <source>
        <dbReference type="ARBA" id="ARBA00022741"/>
    </source>
</evidence>
<feature type="region of interest" description="Disordered" evidence="6">
    <location>
        <begin position="144"/>
        <end position="179"/>
    </location>
</feature>
<keyword evidence="4" id="KW-0418">Kinase</keyword>
<evidence type="ECO:0000256" key="5">
    <source>
        <dbReference type="ARBA" id="ARBA00022840"/>
    </source>
</evidence>
<evidence type="ECO:0000259" key="7">
    <source>
        <dbReference type="PROSITE" id="PS50011"/>
    </source>
</evidence>
<keyword evidence="1" id="KW-0723">Serine/threonine-protein kinase</keyword>
<accession>A0A367KSQ3</accession>
<organism evidence="8 9">
    <name type="scientific">Rhizopus stolonifer</name>
    <name type="common">Rhizopus nigricans</name>
    <dbReference type="NCBI Taxonomy" id="4846"/>
    <lineage>
        <taxon>Eukaryota</taxon>
        <taxon>Fungi</taxon>
        <taxon>Fungi incertae sedis</taxon>
        <taxon>Mucoromycota</taxon>
        <taxon>Mucoromycotina</taxon>
        <taxon>Mucoromycetes</taxon>
        <taxon>Mucorales</taxon>
        <taxon>Mucorineae</taxon>
        <taxon>Rhizopodaceae</taxon>
        <taxon>Rhizopus</taxon>
    </lineage>
</organism>
<keyword evidence="9" id="KW-1185">Reference proteome</keyword>
<protein>
    <recommendedName>
        <fullName evidence="7">Protein kinase domain-containing protein</fullName>
    </recommendedName>
</protein>
<dbReference type="STRING" id="4846.A0A367KSQ3"/>
<keyword evidence="3" id="KW-0547">Nucleotide-binding</keyword>
<dbReference type="GO" id="GO:0005524">
    <property type="term" value="F:ATP binding"/>
    <property type="evidence" value="ECO:0007669"/>
    <property type="project" value="UniProtKB-KW"/>
</dbReference>
<evidence type="ECO:0000313" key="9">
    <source>
        <dbReference type="Proteomes" id="UP000253551"/>
    </source>
</evidence>
<dbReference type="SUPFAM" id="SSF56112">
    <property type="entry name" value="Protein kinase-like (PK-like)"/>
    <property type="match status" value="1"/>
</dbReference>
<dbReference type="InterPro" id="IPR030616">
    <property type="entry name" value="Aur-like"/>
</dbReference>
<dbReference type="OrthoDB" id="504170at2759"/>
<dbReference type="Gene3D" id="1.10.510.10">
    <property type="entry name" value="Transferase(Phosphotransferase) domain 1"/>
    <property type="match status" value="1"/>
</dbReference>
<gene>
    <name evidence="8" type="ORF">CU098_003091</name>
</gene>
<dbReference type="Proteomes" id="UP000253551">
    <property type="component" value="Unassembled WGS sequence"/>
</dbReference>
<feature type="compositionally biased region" description="Polar residues" evidence="6">
    <location>
        <begin position="93"/>
        <end position="107"/>
    </location>
</feature>
<comment type="caution">
    <text evidence="8">The sequence shown here is derived from an EMBL/GenBank/DDBJ whole genome shotgun (WGS) entry which is preliminary data.</text>
</comment>
<evidence type="ECO:0000256" key="2">
    <source>
        <dbReference type="ARBA" id="ARBA00022679"/>
    </source>
</evidence>
<keyword evidence="5" id="KW-0067">ATP-binding</keyword>
<feature type="domain" description="Protein kinase" evidence="7">
    <location>
        <begin position="1"/>
        <end position="74"/>
    </location>
</feature>
<name>A0A367KSQ3_RHIST</name>
<feature type="compositionally biased region" description="Polar residues" evidence="6">
    <location>
        <begin position="160"/>
        <end position="174"/>
    </location>
</feature>
<feature type="region of interest" description="Disordered" evidence="6">
    <location>
        <begin position="80"/>
        <end position="107"/>
    </location>
</feature>
<dbReference type="InterPro" id="IPR011009">
    <property type="entry name" value="Kinase-like_dom_sf"/>
</dbReference>
<dbReference type="EMBL" id="PJQM01000548">
    <property type="protein sequence ID" value="RCI04882.1"/>
    <property type="molecule type" value="Genomic_DNA"/>
</dbReference>
<dbReference type="InterPro" id="IPR000719">
    <property type="entry name" value="Prot_kinase_dom"/>
</dbReference>
<dbReference type="PROSITE" id="PS50011">
    <property type="entry name" value="PROTEIN_KINASE_DOM"/>
    <property type="match status" value="1"/>
</dbReference>